<proteinExistence type="predicted"/>
<sequence>MNPLDTRKNFYYHRIKVFMGDSMIEVIGICPVCGGSFTVSELHCSKCNSSLKGEFELCEFCRLTKEQKYFVKMFLKNRGSIRDMEKELGISYPTVRNKIEEINAALGLSDGSLPSVNVSEVLQKIKNGELSVDSAVSFLTGEPGEEKI</sequence>
<dbReference type="Proteomes" id="UP000011705">
    <property type="component" value="Chromosome"/>
</dbReference>
<dbReference type="Pfam" id="PF09862">
    <property type="entry name" value="DUF2089"/>
    <property type="match status" value="1"/>
</dbReference>
<dbReference type="InterPro" id="IPR024064">
    <property type="entry name" value="FdhE-like_sf"/>
</dbReference>
<reference evidence="3" key="1">
    <citation type="submission" date="2012-01" db="EMBL/GenBank/DDBJ databases">
        <title>The Genome Sequence of Treponema denticola H-22.</title>
        <authorList>
            <consortium name="The Broad Institute Genome Sequencing Platform"/>
            <person name="Earl A."/>
            <person name="Ward D."/>
            <person name="Feldgarden M."/>
            <person name="Gevers D."/>
            <person name="Blanton J.M."/>
            <person name="Fenno C.J."/>
            <person name="Baranova O.V."/>
            <person name="Mathney J."/>
            <person name="Dewhirst F.E."/>
            <person name="Izard J."/>
            <person name="Young S.K."/>
            <person name="Zeng Q."/>
            <person name="Gargeya S."/>
            <person name="Fitzgerald M."/>
            <person name="Haas B."/>
            <person name="Abouelleil A."/>
            <person name="Alvarado L."/>
            <person name="Arachchi H.M."/>
            <person name="Berlin A."/>
            <person name="Chapman S.B."/>
            <person name="Gearin G."/>
            <person name="Goldberg J."/>
            <person name="Griggs A."/>
            <person name="Gujja S."/>
            <person name="Hansen M."/>
            <person name="Heiman D."/>
            <person name="Howarth C."/>
            <person name="Larimer J."/>
            <person name="Lui A."/>
            <person name="MacDonald P.J.P."/>
            <person name="McCowen C."/>
            <person name="Montmayeur A."/>
            <person name="Murphy C."/>
            <person name="Neiman D."/>
            <person name="Pearson M."/>
            <person name="Priest M."/>
            <person name="Roberts A."/>
            <person name="Saif S."/>
            <person name="Shea T."/>
            <person name="Sisk P."/>
            <person name="Stolte C."/>
            <person name="Sykes S."/>
            <person name="Wortman J."/>
            <person name="Nusbaum C."/>
            <person name="Birren B."/>
        </authorList>
    </citation>
    <scope>NUCLEOTIDE SEQUENCE [LARGE SCALE GENOMIC DNA]</scope>
    <source>
        <strain evidence="3">H-22</strain>
    </source>
</reference>
<dbReference type="EMBL" id="AGDV01000014">
    <property type="protein sequence ID" value="EMB32515.1"/>
    <property type="molecule type" value="Genomic_DNA"/>
</dbReference>
<dbReference type="InterPro" id="IPR018658">
    <property type="entry name" value="DUF2089"/>
</dbReference>
<name>A0A0E2EGA1_TREDN</name>
<gene>
    <name evidence="3" type="ORF">HMPREF9726_01739</name>
</gene>
<dbReference type="HOGENOM" id="CLU_132137_0_0_12"/>
<evidence type="ECO:0008006" key="4">
    <source>
        <dbReference type="Google" id="ProtNLM"/>
    </source>
</evidence>
<dbReference type="PATRIC" id="fig|999432.5.peg.1803"/>
<protein>
    <recommendedName>
        <fullName evidence="4">DUF2089 domain-containing protein</fullName>
    </recommendedName>
</protein>
<evidence type="ECO:0000259" key="2">
    <source>
        <dbReference type="Pfam" id="PF22747"/>
    </source>
</evidence>
<dbReference type="InterPro" id="IPR053957">
    <property type="entry name" value="DUF2089_Zn_ribbon"/>
</dbReference>
<dbReference type="AlphaFoldDB" id="A0A0E2EGA1"/>
<comment type="caution">
    <text evidence="3">The sequence shown here is derived from an EMBL/GenBank/DDBJ whole genome shotgun (WGS) entry which is preliminary data.</text>
</comment>
<accession>A0A0E2EGA1</accession>
<organism evidence="3">
    <name type="scientific">Treponema denticola H-22</name>
    <dbReference type="NCBI Taxonomy" id="999432"/>
    <lineage>
        <taxon>Bacteria</taxon>
        <taxon>Pseudomonadati</taxon>
        <taxon>Spirochaetota</taxon>
        <taxon>Spirochaetia</taxon>
        <taxon>Spirochaetales</taxon>
        <taxon>Treponemataceae</taxon>
        <taxon>Treponema</taxon>
    </lineage>
</organism>
<evidence type="ECO:0000313" key="3">
    <source>
        <dbReference type="EMBL" id="EMB32515.1"/>
    </source>
</evidence>
<evidence type="ECO:0000259" key="1">
    <source>
        <dbReference type="Pfam" id="PF09862"/>
    </source>
</evidence>
<feature type="domain" description="DUF2089" evidence="1">
    <location>
        <begin position="63"/>
        <end position="108"/>
    </location>
</feature>
<dbReference type="Pfam" id="PF22747">
    <property type="entry name" value="Zn_ribbon_DUF2089"/>
    <property type="match status" value="1"/>
</dbReference>
<feature type="domain" description="DUF2089" evidence="2">
    <location>
        <begin position="30"/>
        <end position="61"/>
    </location>
</feature>
<dbReference type="SUPFAM" id="SSF144020">
    <property type="entry name" value="FdhE-like"/>
    <property type="match status" value="1"/>
</dbReference>